<accession>A0ACC1LEM6</accession>
<reference evidence="1" key="1">
    <citation type="submission" date="2022-07" db="EMBL/GenBank/DDBJ databases">
        <title>Phylogenomic reconstructions and comparative analyses of Kickxellomycotina fungi.</title>
        <authorList>
            <person name="Reynolds N.K."/>
            <person name="Stajich J.E."/>
            <person name="Barry K."/>
            <person name="Grigoriev I.V."/>
            <person name="Crous P."/>
            <person name="Smith M.E."/>
        </authorList>
    </citation>
    <scope>NUCLEOTIDE SEQUENCE</scope>
    <source>
        <strain evidence="1">CBS 102833</strain>
    </source>
</reference>
<dbReference type="Proteomes" id="UP001140096">
    <property type="component" value="Unassembled WGS sequence"/>
</dbReference>
<evidence type="ECO:0000313" key="2">
    <source>
        <dbReference type="Proteomes" id="UP001140096"/>
    </source>
</evidence>
<comment type="caution">
    <text evidence="1">The sequence shown here is derived from an EMBL/GenBank/DDBJ whole genome shotgun (WGS) entry which is preliminary data.</text>
</comment>
<keyword evidence="2" id="KW-1185">Reference proteome</keyword>
<proteinExistence type="predicted"/>
<gene>
    <name evidence="1" type="ORF">H4S07_003642</name>
</gene>
<dbReference type="EMBL" id="JANBUP010001240">
    <property type="protein sequence ID" value="KAJ2807186.1"/>
    <property type="molecule type" value="Genomic_DNA"/>
</dbReference>
<sequence length="250" mass="28855">MVCPICHETYFGAPPKDLPTRGSTSSTTSIAHRPVALGCGHAFHKNCIEDWFESSRMQRCPQCKVHHVGPPTVLFIDIDEEDYEAGPSTRGQSNTNSIVQSRRSNADIRQLVRDINRMHVNDEARDYRVMCELASRNQALEDANMDLEEGLEEALRSLYTEMETRESEVDDLIHELEGQRRLQRRTDTLLQESNDGLLYERENTARVEKKLEAVKALATRLRDDNSNLRHTLEVKNREIREYQSQFGYNF</sequence>
<protein>
    <submittedName>
        <fullName evidence="1">Uncharacterized protein</fullName>
    </submittedName>
</protein>
<organism evidence="1 2">
    <name type="scientific">Coemansia furcata</name>
    <dbReference type="NCBI Taxonomy" id="417177"/>
    <lineage>
        <taxon>Eukaryota</taxon>
        <taxon>Fungi</taxon>
        <taxon>Fungi incertae sedis</taxon>
        <taxon>Zoopagomycota</taxon>
        <taxon>Kickxellomycotina</taxon>
        <taxon>Kickxellomycetes</taxon>
        <taxon>Kickxellales</taxon>
        <taxon>Kickxellaceae</taxon>
        <taxon>Coemansia</taxon>
    </lineage>
</organism>
<name>A0ACC1LEM6_9FUNG</name>
<evidence type="ECO:0000313" key="1">
    <source>
        <dbReference type="EMBL" id="KAJ2807186.1"/>
    </source>
</evidence>